<keyword evidence="3" id="KW-1185">Reference proteome</keyword>
<evidence type="ECO:0000313" key="3">
    <source>
        <dbReference type="Proteomes" id="UP000031561"/>
    </source>
</evidence>
<gene>
    <name evidence="2" type="ORF">QQ91_0009190</name>
</gene>
<name>A0ABD4T2Z2_9CYAN</name>
<accession>A0ABD4T2Z2</accession>
<protein>
    <submittedName>
        <fullName evidence="2">DUF2281 domain-containing protein</fullName>
    </submittedName>
</protein>
<organism evidence="2 3">
    <name type="scientific">Lyngbya confervoides BDU141951</name>
    <dbReference type="NCBI Taxonomy" id="1574623"/>
    <lineage>
        <taxon>Bacteria</taxon>
        <taxon>Bacillati</taxon>
        <taxon>Cyanobacteriota</taxon>
        <taxon>Cyanophyceae</taxon>
        <taxon>Oscillatoriophycideae</taxon>
        <taxon>Oscillatoriales</taxon>
        <taxon>Microcoleaceae</taxon>
        <taxon>Lyngbya</taxon>
    </lineage>
</organism>
<dbReference type="Proteomes" id="UP000031561">
    <property type="component" value="Unassembled WGS sequence"/>
</dbReference>
<proteinExistence type="predicted"/>
<evidence type="ECO:0000313" key="2">
    <source>
        <dbReference type="EMBL" id="MCM1982996.1"/>
    </source>
</evidence>
<sequence length="104" mass="11751">MTAPMVPSTVVSPDLLAVLEQLSPELQQLVFDFAEFLVQRQDQVVEVQLVKAVKPKRIRDLDRGAVVWMSDDFDDPLPDEFWLGENDPLMMTPEPTQSIVPVSD</sequence>
<dbReference type="RefSeq" id="WP_166281763.1">
    <property type="nucleotide sequence ID" value="NZ_JTHE03000051.1"/>
</dbReference>
<dbReference type="AlphaFoldDB" id="A0ABD4T2Z2"/>
<evidence type="ECO:0000259" key="1">
    <source>
        <dbReference type="Pfam" id="PF10047"/>
    </source>
</evidence>
<dbReference type="InterPro" id="IPR018739">
    <property type="entry name" value="DUF2281"/>
</dbReference>
<dbReference type="Pfam" id="PF10047">
    <property type="entry name" value="DUF2281"/>
    <property type="match status" value="1"/>
</dbReference>
<dbReference type="EMBL" id="JTHE03000051">
    <property type="protein sequence ID" value="MCM1982996.1"/>
    <property type="molecule type" value="Genomic_DNA"/>
</dbReference>
<reference evidence="2 3" key="1">
    <citation type="journal article" date="2015" name="Genome Announc.">
        <title>Draft Genome Sequence of Filamentous Marine Cyanobacterium Lyngbya confervoides Strain BDU141951.</title>
        <authorList>
            <person name="Chandrababunaidu M.M."/>
            <person name="Sen D."/>
            <person name="Tripathy S."/>
        </authorList>
    </citation>
    <scope>NUCLEOTIDE SEQUENCE [LARGE SCALE GENOMIC DNA]</scope>
    <source>
        <strain evidence="2 3">BDU141951</strain>
    </source>
</reference>
<feature type="domain" description="DUF2281" evidence="1">
    <location>
        <begin position="15"/>
        <end position="78"/>
    </location>
</feature>
<comment type="caution">
    <text evidence="2">The sequence shown here is derived from an EMBL/GenBank/DDBJ whole genome shotgun (WGS) entry which is preliminary data.</text>
</comment>